<feature type="compositionally biased region" description="Polar residues" evidence="1">
    <location>
        <begin position="373"/>
        <end position="385"/>
    </location>
</feature>
<feature type="compositionally biased region" description="Low complexity" evidence="1">
    <location>
        <begin position="410"/>
        <end position="434"/>
    </location>
</feature>
<evidence type="ECO:0000313" key="4">
    <source>
        <dbReference type="Proteomes" id="UP000812966"/>
    </source>
</evidence>
<feature type="region of interest" description="Disordered" evidence="1">
    <location>
        <begin position="101"/>
        <end position="460"/>
    </location>
</feature>
<keyword evidence="2" id="KW-0812">Transmembrane</keyword>
<dbReference type="Proteomes" id="UP000812966">
    <property type="component" value="Unassembled WGS sequence"/>
</dbReference>
<feature type="compositionally biased region" description="Basic and acidic residues" evidence="1">
    <location>
        <begin position="354"/>
        <end position="369"/>
    </location>
</feature>
<feature type="transmembrane region" description="Helical" evidence="2">
    <location>
        <begin position="67"/>
        <end position="91"/>
    </location>
</feature>
<feature type="compositionally biased region" description="Low complexity" evidence="1">
    <location>
        <begin position="200"/>
        <end position="219"/>
    </location>
</feature>
<accession>A0A8K0NQR7</accession>
<sequence length="460" mass="49047">MFNHPPPHARLVSPTPSLPTIARASAAVTGTAGMNKMMRKAVITVTSIAGPTGSVAPSNSEPTKIPIGPIVGGIVAGVAAVLIIGGIWFWCHRKAEKEKEEARQRAAARAARKNGTARPTLIKNKSAVSDAPSEKDTPGHYPQGRHQAPPVPVIPSQYLVSKHGHGQQQQQAYGQDGGYDRYAERDGEYYSSHASTEMNTHGTSPTSSTGSHTSVTQPKPTVPPPAPTSSSSTASGSDRRSRAQQRIEAATAAKEREAALAAANPIGRYAPARPSPLRAEERKDDDDAVPKWGSKPFRSANTSTSNTNNQENGENNSTAPISLAPPIDTSGRDKAVSGEWGVAYSDVDDGAGAFEHDDYDTRSDGRKSMGADLSTSIPMTSSGRQPTGYAYDPSTSPRSRAVSGGAPDVYAQQHYHQQPQYQQQQYQAQDPYAQSRYAYQNDEDPYAPSPARRDVGRGGY</sequence>
<keyword evidence="4" id="KW-1185">Reference proteome</keyword>
<keyword evidence="2" id="KW-0472">Membrane</keyword>
<feature type="compositionally biased region" description="Low complexity" evidence="1">
    <location>
        <begin position="299"/>
        <end position="319"/>
    </location>
</feature>
<gene>
    <name evidence="3" type="ORF">FFLO_02958</name>
</gene>
<proteinExistence type="predicted"/>
<protein>
    <submittedName>
        <fullName evidence="3">Uncharacterized protein</fullName>
    </submittedName>
</protein>
<evidence type="ECO:0000256" key="1">
    <source>
        <dbReference type="SAM" id="MobiDB-lite"/>
    </source>
</evidence>
<evidence type="ECO:0000256" key="2">
    <source>
        <dbReference type="SAM" id="Phobius"/>
    </source>
</evidence>
<dbReference type="EMBL" id="JABELV010000051">
    <property type="protein sequence ID" value="KAG7553603.1"/>
    <property type="molecule type" value="Genomic_DNA"/>
</dbReference>
<feature type="compositionally biased region" description="Basic and acidic residues" evidence="1">
    <location>
        <begin position="178"/>
        <end position="188"/>
    </location>
</feature>
<keyword evidence="2" id="KW-1133">Transmembrane helix</keyword>
<dbReference type="AlphaFoldDB" id="A0A8K0NQR7"/>
<comment type="caution">
    <text evidence="3">The sequence shown here is derived from an EMBL/GenBank/DDBJ whole genome shotgun (WGS) entry which is preliminary data.</text>
</comment>
<organism evidence="3 4">
    <name type="scientific">Filobasidium floriforme</name>
    <dbReference type="NCBI Taxonomy" id="5210"/>
    <lineage>
        <taxon>Eukaryota</taxon>
        <taxon>Fungi</taxon>
        <taxon>Dikarya</taxon>
        <taxon>Basidiomycota</taxon>
        <taxon>Agaricomycotina</taxon>
        <taxon>Tremellomycetes</taxon>
        <taxon>Filobasidiales</taxon>
        <taxon>Filobasidiaceae</taxon>
        <taxon>Filobasidium</taxon>
    </lineage>
</organism>
<evidence type="ECO:0000313" key="3">
    <source>
        <dbReference type="EMBL" id="KAG7553603.1"/>
    </source>
</evidence>
<reference evidence="3" key="1">
    <citation type="submission" date="2020-04" db="EMBL/GenBank/DDBJ databases">
        <title>Analysis of mating type loci in Filobasidium floriforme.</title>
        <authorList>
            <person name="Nowrousian M."/>
        </authorList>
    </citation>
    <scope>NUCLEOTIDE SEQUENCE</scope>
    <source>
        <strain evidence="3">CBS 6242</strain>
    </source>
</reference>
<name>A0A8K0NQR7_9TREE</name>
<feature type="compositionally biased region" description="Basic and acidic residues" evidence="1">
    <location>
        <begin position="451"/>
        <end position="460"/>
    </location>
</feature>